<protein>
    <submittedName>
        <fullName evidence="1">Uncharacterized protein</fullName>
    </submittedName>
</protein>
<dbReference type="AlphaFoldDB" id="A0A100VIX4"/>
<comment type="caution">
    <text evidence="1">The sequence shown here is derived from an EMBL/GenBank/DDBJ whole genome shotgun (WGS) entry which is preliminary data.</text>
</comment>
<name>A0A100VIX4_PAEAM</name>
<evidence type="ECO:0000313" key="1">
    <source>
        <dbReference type="EMBL" id="GAS80668.1"/>
    </source>
</evidence>
<organism evidence="1 2">
    <name type="scientific">Paenibacillus amylolyticus</name>
    <dbReference type="NCBI Taxonomy" id="1451"/>
    <lineage>
        <taxon>Bacteria</taxon>
        <taxon>Bacillati</taxon>
        <taxon>Bacillota</taxon>
        <taxon>Bacilli</taxon>
        <taxon>Bacillales</taxon>
        <taxon>Paenibacillaceae</taxon>
        <taxon>Paenibacillus</taxon>
    </lineage>
</organism>
<reference evidence="2" key="2">
    <citation type="submission" date="2016-01" db="EMBL/GenBank/DDBJ databases">
        <title>Draft Genome Sequence of Paenibacillus amylolyticus Heshi-A3 that Was Isolated from Fermented Rice Bran with Aging Salted Mackerel, Which Was Named Heshiko as Traditional Fermented Seafood in Japan.</title>
        <authorList>
            <person name="Akuzawa S."/>
            <person name="Nakagawa J."/>
            <person name="Kanekatsu T."/>
            <person name="Kubota E."/>
            <person name="Ohtake R."/>
            <person name="Suzuki T."/>
            <person name="Kanesaki Y."/>
        </authorList>
    </citation>
    <scope>NUCLEOTIDE SEQUENCE [LARGE SCALE GENOMIC DNA]</scope>
    <source>
        <strain evidence="2">Heshi-A3</strain>
    </source>
</reference>
<dbReference type="InterPro" id="IPR036493">
    <property type="entry name" value="YunC_sf"/>
</dbReference>
<dbReference type="Proteomes" id="UP000069697">
    <property type="component" value="Unassembled WGS sequence"/>
</dbReference>
<proteinExistence type="predicted"/>
<gene>
    <name evidence="1" type="ORF">PAHA3_0739</name>
</gene>
<sequence length="39" mass="4544">MVEEHVLDEVEVKLPKTTLLTISMSKGYIMCEQLLYLVF</sequence>
<dbReference type="EMBL" id="BCNV01000001">
    <property type="protein sequence ID" value="GAS80668.1"/>
    <property type="molecule type" value="Genomic_DNA"/>
</dbReference>
<accession>A0A100VIX4</accession>
<reference evidence="1 2" key="1">
    <citation type="journal article" date="2016" name="Genome Announc.">
        <title>Draft Genome Sequence of Paenibacillus amylolyticus Heshi-A3, Isolated from Fermented Rice Bran in a Japanese Fermented Seafood Dish.</title>
        <authorList>
            <person name="Akuzawa S."/>
            <person name="Nagaoka J."/>
            <person name="Kanekatsu M."/>
            <person name="Kubota E."/>
            <person name="Ohtake R."/>
            <person name="Suzuki T."/>
            <person name="Kanesaki Y."/>
        </authorList>
    </citation>
    <scope>NUCLEOTIDE SEQUENCE [LARGE SCALE GENOMIC DNA]</scope>
    <source>
        <strain evidence="1 2">Heshi-A3</strain>
    </source>
</reference>
<dbReference type="Gene3D" id="3.30.1980.10">
    <property type="entry name" value="Hypothetical protein YunC"/>
    <property type="match status" value="1"/>
</dbReference>
<evidence type="ECO:0000313" key="2">
    <source>
        <dbReference type="Proteomes" id="UP000069697"/>
    </source>
</evidence>
<dbReference type="SUPFAM" id="SSF102891">
    <property type="entry name" value="Hypothetical protein Ta1206"/>
    <property type="match status" value="1"/>
</dbReference>